<evidence type="ECO:0000313" key="12">
    <source>
        <dbReference type="EMBL" id="OCF35205.1"/>
    </source>
</evidence>
<reference evidence="13" key="2">
    <citation type="submission" date="2013-12" db="EMBL/GenBank/DDBJ databases">
        <title>Evolution of pathogenesis and genome organization in the Tremellales.</title>
        <authorList>
            <person name="Cuomo C."/>
            <person name="Litvintseva A."/>
            <person name="Heitman J."/>
            <person name="Chen Y."/>
            <person name="Sun S."/>
            <person name="Springer D."/>
            <person name="Dromer F."/>
            <person name="Young S."/>
            <person name="Zeng Q."/>
            <person name="Chapman S."/>
            <person name="Gujja S."/>
            <person name="Saif S."/>
            <person name="Birren B."/>
        </authorList>
    </citation>
    <scope>NUCLEOTIDE SEQUENCE [LARGE SCALE GENOMIC DNA]</scope>
    <source>
        <strain evidence="13">BCC8398</strain>
    </source>
</reference>
<organism evidence="12 13">
    <name type="scientific">Kwoniella heveanensis BCC8398</name>
    <dbReference type="NCBI Taxonomy" id="1296120"/>
    <lineage>
        <taxon>Eukaryota</taxon>
        <taxon>Fungi</taxon>
        <taxon>Dikarya</taxon>
        <taxon>Basidiomycota</taxon>
        <taxon>Agaricomycotina</taxon>
        <taxon>Tremellomycetes</taxon>
        <taxon>Tremellales</taxon>
        <taxon>Cryptococcaceae</taxon>
        <taxon>Kwoniella</taxon>
    </lineage>
</organism>
<keyword evidence="6 9" id="KW-0539">Nucleus</keyword>
<feature type="coiled-coil region" evidence="10">
    <location>
        <begin position="280"/>
        <end position="333"/>
    </location>
</feature>
<evidence type="ECO:0000256" key="9">
    <source>
        <dbReference type="RuleBase" id="RU368027"/>
    </source>
</evidence>
<feature type="compositionally biased region" description="Low complexity" evidence="11">
    <location>
        <begin position="97"/>
        <end position="107"/>
    </location>
</feature>
<protein>
    <recommendedName>
        <fullName evidence="9">rRNA biogenesis protein RRP36</fullName>
    </recommendedName>
</protein>
<proteinExistence type="inferred from homology"/>
<feature type="compositionally biased region" description="Basic and acidic residues" evidence="11">
    <location>
        <begin position="242"/>
        <end position="255"/>
    </location>
</feature>
<dbReference type="EMBL" id="KI669500">
    <property type="protein sequence ID" value="OCF35205.1"/>
    <property type="molecule type" value="Genomic_DNA"/>
</dbReference>
<feature type="region of interest" description="Disordered" evidence="11">
    <location>
        <begin position="380"/>
        <end position="428"/>
    </location>
</feature>
<accession>A0A1B9GWC8</accession>
<dbReference type="GO" id="GO:0000462">
    <property type="term" value="P:maturation of SSU-rRNA from tricistronic rRNA transcript (SSU-rRNA, 5.8S rRNA, LSU-rRNA)"/>
    <property type="evidence" value="ECO:0007669"/>
    <property type="project" value="TreeGrafter"/>
</dbReference>
<comment type="similarity">
    <text evidence="2 9">Belongs to the RRP36 family.</text>
</comment>
<evidence type="ECO:0000256" key="10">
    <source>
        <dbReference type="SAM" id="Coils"/>
    </source>
</evidence>
<feature type="compositionally biased region" description="Acidic residues" evidence="11">
    <location>
        <begin position="63"/>
        <end position="81"/>
    </location>
</feature>
<dbReference type="PANTHER" id="PTHR21738:SF0">
    <property type="entry name" value="RIBOSOMAL RNA PROCESSING PROTEIN 36 HOMOLOG"/>
    <property type="match status" value="1"/>
</dbReference>
<evidence type="ECO:0000256" key="11">
    <source>
        <dbReference type="SAM" id="MobiDB-lite"/>
    </source>
</evidence>
<dbReference type="AlphaFoldDB" id="A0A1B9GWC8"/>
<evidence type="ECO:0000313" key="13">
    <source>
        <dbReference type="Proteomes" id="UP000092666"/>
    </source>
</evidence>
<evidence type="ECO:0000256" key="5">
    <source>
        <dbReference type="ARBA" id="ARBA00023054"/>
    </source>
</evidence>
<keyword evidence="13" id="KW-1185">Reference proteome</keyword>
<dbReference type="Proteomes" id="UP000092666">
    <property type="component" value="Unassembled WGS sequence"/>
</dbReference>
<dbReference type="InterPro" id="IPR009292">
    <property type="entry name" value="RRP36"/>
</dbReference>
<keyword evidence="3 9" id="KW-0690">Ribosome biogenesis</keyword>
<dbReference type="GO" id="GO:0030686">
    <property type="term" value="C:90S preribosome"/>
    <property type="evidence" value="ECO:0007669"/>
    <property type="project" value="TreeGrafter"/>
</dbReference>
<keyword evidence="5 10" id="KW-0175">Coiled coil</keyword>
<dbReference type="GO" id="GO:0005730">
    <property type="term" value="C:nucleolus"/>
    <property type="evidence" value="ECO:0007669"/>
    <property type="project" value="UniProtKB-SubCell"/>
</dbReference>
<feature type="compositionally biased region" description="Low complexity" evidence="11">
    <location>
        <begin position="149"/>
        <end position="158"/>
    </location>
</feature>
<keyword evidence="4 9" id="KW-0698">rRNA processing</keyword>
<evidence type="ECO:0000256" key="2">
    <source>
        <dbReference type="ARBA" id="ARBA00009418"/>
    </source>
</evidence>
<feature type="compositionally biased region" description="Acidic residues" evidence="11">
    <location>
        <begin position="33"/>
        <end position="54"/>
    </location>
</feature>
<dbReference type="STRING" id="1296120.A0A1B9GWC8"/>
<dbReference type="Pfam" id="PF06102">
    <property type="entry name" value="RRP36"/>
    <property type="match status" value="1"/>
</dbReference>
<evidence type="ECO:0000256" key="4">
    <source>
        <dbReference type="ARBA" id="ARBA00022552"/>
    </source>
</evidence>
<reference evidence="12 13" key="1">
    <citation type="submission" date="2013-07" db="EMBL/GenBank/DDBJ databases">
        <title>The Genome Sequence of Cryptococcus heveanensis BCC8398.</title>
        <authorList>
            <consortium name="The Broad Institute Genome Sequencing Platform"/>
            <person name="Cuomo C."/>
            <person name="Litvintseva A."/>
            <person name="Chen Y."/>
            <person name="Heitman J."/>
            <person name="Sun S."/>
            <person name="Springer D."/>
            <person name="Dromer F."/>
            <person name="Young S.K."/>
            <person name="Zeng Q."/>
            <person name="Gargeya S."/>
            <person name="Fitzgerald M."/>
            <person name="Abouelleil A."/>
            <person name="Alvarado L."/>
            <person name="Berlin A.M."/>
            <person name="Chapman S.B."/>
            <person name="Dewar J."/>
            <person name="Goldberg J."/>
            <person name="Griggs A."/>
            <person name="Gujja S."/>
            <person name="Hansen M."/>
            <person name="Howarth C."/>
            <person name="Imamovic A."/>
            <person name="Larimer J."/>
            <person name="McCowan C."/>
            <person name="Murphy C."/>
            <person name="Pearson M."/>
            <person name="Priest M."/>
            <person name="Roberts A."/>
            <person name="Saif S."/>
            <person name="Shea T."/>
            <person name="Sykes S."/>
            <person name="Wortman J."/>
            <person name="Nusbaum C."/>
            <person name="Birren B."/>
        </authorList>
    </citation>
    <scope>NUCLEOTIDE SEQUENCE [LARGE SCALE GENOMIC DNA]</scope>
    <source>
        <strain evidence="12 13">BCC8398</strain>
    </source>
</reference>
<name>A0A1B9GWC8_9TREE</name>
<evidence type="ECO:0000256" key="6">
    <source>
        <dbReference type="ARBA" id="ARBA00023242"/>
    </source>
</evidence>
<comment type="subcellular location">
    <subcellularLocation>
        <location evidence="1 9">Nucleus</location>
        <location evidence="1 9">Nucleolus</location>
    </subcellularLocation>
</comment>
<feature type="region of interest" description="Disordered" evidence="11">
    <location>
        <begin position="1"/>
        <end position="258"/>
    </location>
</feature>
<comment type="subunit">
    <text evidence="9">Associates with 90S and pre-40S pre-ribosomal particles.</text>
</comment>
<evidence type="ECO:0000256" key="3">
    <source>
        <dbReference type="ARBA" id="ARBA00022517"/>
    </source>
</evidence>
<evidence type="ECO:0000256" key="8">
    <source>
        <dbReference type="ARBA" id="ARBA00025053"/>
    </source>
</evidence>
<dbReference type="OrthoDB" id="448446at2759"/>
<gene>
    <name evidence="12" type="ORF">I316_03248</name>
</gene>
<evidence type="ECO:0000256" key="7">
    <source>
        <dbReference type="ARBA" id="ARBA00023274"/>
    </source>
</evidence>
<feature type="compositionally biased region" description="Basic residues" evidence="11">
    <location>
        <begin position="390"/>
        <end position="406"/>
    </location>
</feature>
<sequence length="428" mass="46588">MAKLTKGSQRAPAPVRANPPKARAKTKAREPSPDEYLDADSEVDEFANDYESGEELSSSEGSAGDEDGNMMVDDDQEEQEEGNAKWEPDEWDEDASEGSASGSGSESESGDDEDRDGDQVQLRKLQSDLGSLPLSTLAKAQKSLGNLRSSSSGSSSSQSKEDRLLAVKAKLAQMQKGKGKAVNVVPSYGGSSSRRDQDDRSGGSDGNGDSDSDAPEATSTQRGNKHAPQAMSTKRQVSRHRQVVDLHKPDRRDPRFSSVSAGTLDAHLHSQSYSFLPSILKEELSSLKQALSAAQKAERTCPWAEKPARTAERERIELQLGKVRTKLVRSERETAERDVLAKAKKEEREKRASGKGAWYMKKGEKRDLLLKARFQALEKTGGKNAVKKAMEKKRRKVAVKEKKSRPFAKGDSGAGVGGSGGERKRQRA</sequence>
<keyword evidence="7 9" id="KW-0687">Ribonucleoprotein</keyword>
<comment type="function">
    <text evidence="8 9">Component of the 90S pre-ribosome involved in the maturation of rRNAs. Required for early cleavages of the pre-RNAs in the 40S ribosomal subunit maturation pathway.</text>
</comment>
<evidence type="ECO:0000256" key="1">
    <source>
        <dbReference type="ARBA" id="ARBA00004604"/>
    </source>
</evidence>
<dbReference type="PANTHER" id="PTHR21738">
    <property type="entry name" value="RIBOSOMAL RNA PROCESSING PROTEIN 36 HOMOLOG"/>
    <property type="match status" value="1"/>
</dbReference>
<feature type="compositionally biased region" description="Basic and acidic residues" evidence="11">
    <location>
        <begin position="193"/>
        <end position="202"/>
    </location>
</feature>